<gene>
    <name evidence="2" type="ORF">Nepgr_023899</name>
</gene>
<sequence length="159" mass="17329">MSYARVCVKVGVDANLPSKVHIRTENSSLLPDRPYYEVNIDYQWKPVRCEICKVIGHRASHCNSVKIPRPIGRIQAKALPNSPLGRDKIKGPNPSLVKNISGPHKLPSTVDINIEQQLIPPSEKSACFSQPDPRAAPGESSVGPVALVYMDALVAVDIS</sequence>
<name>A0AAD3T554_NEPGR</name>
<dbReference type="EMBL" id="BSYO01000024">
    <property type="protein sequence ID" value="GMH22056.1"/>
    <property type="molecule type" value="Genomic_DNA"/>
</dbReference>
<protein>
    <recommendedName>
        <fullName evidence="4">DUF4283 domain-containing protein</fullName>
    </recommendedName>
</protein>
<organism evidence="2 3">
    <name type="scientific">Nepenthes gracilis</name>
    <name type="common">Slender pitcher plant</name>
    <dbReference type="NCBI Taxonomy" id="150966"/>
    <lineage>
        <taxon>Eukaryota</taxon>
        <taxon>Viridiplantae</taxon>
        <taxon>Streptophyta</taxon>
        <taxon>Embryophyta</taxon>
        <taxon>Tracheophyta</taxon>
        <taxon>Spermatophyta</taxon>
        <taxon>Magnoliopsida</taxon>
        <taxon>eudicotyledons</taxon>
        <taxon>Gunneridae</taxon>
        <taxon>Pentapetalae</taxon>
        <taxon>Caryophyllales</taxon>
        <taxon>Nepenthaceae</taxon>
        <taxon>Nepenthes</taxon>
    </lineage>
</organism>
<evidence type="ECO:0000313" key="3">
    <source>
        <dbReference type="Proteomes" id="UP001279734"/>
    </source>
</evidence>
<keyword evidence="3" id="KW-1185">Reference proteome</keyword>
<evidence type="ECO:0000256" key="1">
    <source>
        <dbReference type="SAM" id="MobiDB-lite"/>
    </source>
</evidence>
<evidence type="ECO:0000313" key="2">
    <source>
        <dbReference type="EMBL" id="GMH22056.1"/>
    </source>
</evidence>
<accession>A0AAD3T554</accession>
<feature type="region of interest" description="Disordered" evidence="1">
    <location>
        <begin position="82"/>
        <end position="102"/>
    </location>
</feature>
<reference evidence="2" key="1">
    <citation type="submission" date="2023-05" db="EMBL/GenBank/DDBJ databases">
        <title>Nepenthes gracilis genome sequencing.</title>
        <authorList>
            <person name="Fukushima K."/>
        </authorList>
    </citation>
    <scope>NUCLEOTIDE SEQUENCE</scope>
    <source>
        <strain evidence="2">SING2019-196</strain>
    </source>
</reference>
<comment type="caution">
    <text evidence="2">The sequence shown here is derived from an EMBL/GenBank/DDBJ whole genome shotgun (WGS) entry which is preliminary data.</text>
</comment>
<evidence type="ECO:0008006" key="4">
    <source>
        <dbReference type="Google" id="ProtNLM"/>
    </source>
</evidence>
<dbReference type="Proteomes" id="UP001279734">
    <property type="component" value="Unassembled WGS sequence"/>
</dbReference>
<proteinExistence type="predicted"/>
<dbReference type="AlphaFoldDB" id="A0AAD3T554"/>